<proteinExistence type="inferred from homology"/>
<evidence type="ECO:0000256" key="2">
    <source>
        <dbReference type="HAMAP-Rule" id="MF_01940"/>
    </source>
</evidence>
<dbReference type="PANTHER" id="PTHR35561">
    <property type="entry name" value="RNA 2',3'-CYCLIC PHOSPHODIESTERASE"/>
    <property type="match status" value="1"/>
</dbReference>
<dbReference type="InterPro" id="IPR004175">
    <property type="entry name" value="RNA_CPDase"/>
</dbReference>
<accession>A0A556ABW8</accession>
<dbReference type="PANTHER" id="PTHR35561:SF1">
    <property type="entry name" value="RNA 2',3'-CYCLIC PHOSPHODIESTERASE"/>
    <property type="match status" value="1"/>
</dbReference>
<feature type="active site" description="Proton acceptor" evidence="2">
    <location>
        <position position="133"/>
    </location>
</feature>
<sequence>MPSTDIDERLWNRCFLALAPAASDARRIARLAAMAAPQDAHRLAAVDLHITLAFFGRIAPAAGHALAAVLQHLADAPLMLDMSGLACWPDPRRPRVLVAEFTASPALLALLAQVHGHMRALGLPIEQRPYRPHVTLARFPYRRAGAAQPAPVPMLQACRFDALALYTSLAPTPVQRYRPLAQAHLRGPLAH</sequence>
<dbReference type="HAMAP" id="MF_01940">
    <property type="entry name" value="RNA_CPDase"/>
    <property type="match status" value="1"/>
</dbReference>
<dbReference type="RefSeq" id="WP_143950287.1">
    <property type="nucleotide sequence ID" value="NZ_BAABMB010000003.1"/>
</dbReference>
<dbReference type="Proteomes" id="UP000318405">
    <property type="component" value="Unassembled WGS sequence"/>
</dbReference>
<name>A0A556ABW8_9BURK</name>
<dbReference type="GO" id="GO:0008664">
    <property type="term" value="F:RNA 2',3'-cyclic 3'-phosphodiesterase activity"/>
    <property type="evidence" value="ECO:0007669"/>
    <property type="project" value="UniProtKB-EC"/>
</dbReference>
<comment type="function">
    <text evidence="2">Hydrolyzes RNA 2',3'-cyclic phosphodiester to an RNA 2'-phosphomonoester.</text>
</comment>
<dbReference type="InterPro" id="IPR009097">
    <property type="entry name" value="Cyclic_Pdiesterase"/>
</dbReference>
<feature type="active site" description="Proton donor" evidence="2">
    <location>
        <position position="49"/>
    </location>
</feature>
<dbReference type="AlphaFoldDB" id="A0A556ABW8"/>
<feature type="short sequence motif" description="HXTX 2" evidence="2">
    <location>
        <begin position="133"/>
        <end position="136"/>
    </location>
</feature>
<evidence type="ECO:0000313" key="4">
    <source>
        <dbReference type="Proteomes" id="UP000318405"/>
    </source>
</evidence>
<dbReference type="Pfam" id="PF13563">
    <property type="entry name" value="2_5_RNA_ligase2"/>
    <property type="match status" value="1"/>
</dbReference>
<reference evidence="3 4" key="1">
    <citation type="submission" date="2019-07" db="EMBL/GenBank/DDBJ databases">
        <title>Qingshengfaniella alkalisoli gen. nov., sp. nov., isolated from saline soil.</title>
        <authorList>
            <person name="Xu L."/>
            <person name="Huang X.-X."/>
            <person name="Sun J.-Q."/>
        </authorList>
    </citation>
    <scope>NUCLEOTIDE SEQUENCE [LARGE SCALE GENOMIC DNA]</scope>
    <source>
        <strain evidence="3 4">DSM 27279</strain>
    </source>
</reference>
<dbReference type="SUPFAM" id="SSF55144">
    <property type="entry name" value="LigT-like"/>
    <property type="match status" value="1"/>
</dbReference>
<dbReference type="NCBIfam" id="TIGR02258">
    <property type="entry name" value="2_5_ligase"/>
    <property type="match status" value="1"/>
</dbReference>
<evidence type="ECO:0000313" key="3">
    <source>
        <dbReference type="EMBL" id="TSH90371.1"/>
    </source>
</evidence>
<evidence type="ECO:0000256" key="1">
    <source>
        <dbReference type="ARBA" id="ARBA00022801"/>
    </source>
</evidence>
<gene>
    <name evidence="3" type="primary">thpR</name>
    <name evidence="3" type="ORF">FOZ76_21340</name>
</gene>
<dbReference type="OrthoDB" id="7061261at2"/>
<comment type="caution">
    <text evidence="3">The sequence shown here is derived from an EMBL/GenBank/DDBJ whole genome shotgun (WGS) entry which is preliminary data.</text>
</comment>
<keyword evidence="1 2" id="KW-0378">Hydrolase</keyword>
<dbReference type="GO" id="GO:0004113">
    <property type="term" value="F:2',3'-cyclic-nucleotide 3'-phosphodiesterase activity"/>
    <property type="evidence" value="ECO:0007669"/>
    <property type="project" value="InterPro"/>
</dbReference>
<dbReference type="EC" id="3.1.4.58" evidence="2"/>
<organism evidence="3 4">
    <name type="scientific">Verticiella sediminum</name>
    <dbReference type="NCBI Taxonomy" id="1247510"/>
    <lineage>
        <taxon>Bacteria</taxon>
        <taxon>Pseudomonadati</taxon>
        <taxon>Pseudomonadota</taxon>
        <taxon>Betaproteobacteria</taxon>
        <taxon>Burkholderiales</taxon>
        <taxon>Alcaligenaceae</taxon>
        <taxon>Verticiella</taxon>
    </lineage>
</organism>
<comment type="catalytic activity">
    <reaction evidence="2">
        <text>a 3'-end 2',3'-cyclophospho-ribonucleotide-RNA + H2O = a 3'-end 2'-phospho-ribonucleotide-RNA + H(+)</text>
        <dbReference type="Rhea" id="RHEA:11828"/>
        <dbReference type="Rhea" id="RHEA-COMP:10464"/>
        <dbReference type="Rhea" id="RHEA-COMP:17353"/>
        <dbReference type="ChEBI" id="CHEBI:15377"/>
        <dbReference type="ChEBI" id="CHEBI:15378"/>
        <dbReference type="ChEBI" id="CHEBI:83064"/>
        <dbReference type="ChEBI" id="CHEBI:173113"/>
        <dbReference type="EC" id="3.1.4.58"/>
    </reaction>
</comment>
<comment type="similarity">
    <text evidence="2">Belongs to the 2H phosphoesterase superfamily. ThpR family.</text>
</comment>
<dbReference type="EMBL" id="VLTJ01000039">
    <property type="protein sequence ID" value="TSH90371.1"/>
    <property type="molecule type" value="Genomic_DNA"/>
</dbReference>
<feature type="short sequence motif" description="HXTX 1" evidence="2">
    <location>
        <begin position="49"/>
        <end position="52"/>
    </location>
</feature>
<dbReference type="Gene3D" id="3.90.1140.10">
    <property type="entry name" value="Cyclic phosphodiesterase"/>
    <property type="match status" value="1"/>
</dbReference>
<protein>
    <recommendedName>
        <fullName evidence="2">RNA 2',3'-cyclic phosphodiesterase</fullName>
        <shortName evidence="2">RNA 2',3'-CPDase</shortName>
        <ecNumber evidence="2">3.1.4.58</ecNumber>
    </recommendedName>
</protein>
<keyword evidence="4" id="KW-1185">Reference proteome</keyword>